<dbReference type="PANTHER" id="PTHR35534">
    <property type="entry name" value="50S RIBOSOMAL PROTEIN L32"/>
    <property type="match status" value="1"/>
</dbReference>
<dbReference type="InterPro" id="IPR002677">
    <property type="entry name" value="Ribosomal_bL32"/>
</dbReference>
<dbReference type="Pfam" id="PF01783">
    <property type="entry name" value="Ribosomal_L32p"/>
    <property type="match status" value="1"/>
</dbReference>
<dbReference type="HAMAP" id="MF_00340">
    <property type="entry name" value="Ribosomal_bL32"/>
    <property type="match status" value="1"/>
</dbReference>
<dbReference type="GO" id="GO:0015934">
    <property type="term" value="C:large ribosomal subunit"/>
    <property type="evidence" value="ECO:0007669"/>
    <property type="project" value="InterPro"/>
</dbReference>
<proteinExistence type="inferred from homology"/>
<organism evidence="7 8">
    <name type="scientific">Candidatus Nealsonbacteria bacterium RIFCSPHIGHO2_01_FULL_43_31</name>
    <dbReference type="NCBI Taxonomy" id="1801665"/>
    <lineage>
        <taxon>Bacteria</taxon>
        <taxon>Candidatus Nealsoniibacteriota</taxon>
    </lineage>
</organism>
<name>A0A1G2E2F3_9BACT</name>
<evidence type="ECO:0000256" key="1">
    <source>
        <dbReference type="ARBA" id="ARBA00008560"/>
    </source>
</evidence>
<keyword evidence="2 5" id="KW-0689">Ribosomal protein</keyword>
<reference evidence="7 8" key="1">
    <citation type="journal article" date="2016" name="Nat. Commun.">
        <title>Thousands of microbial genomes shed light on interconnected biogeochemical processes in an aquifer system.</title>
        <authorList>
            <person name="Anantharaman K."/>
            <person name="Brown C.T."/>
            <person name="Hug L.A."/>
            <person name="Sharon I."/>
            <person name="Castelle C.J."/>
            <person name="Probst A.J."/>
            <person name="Thomas B.C."/>
            <person name="Singh A."/>
            <person name="Wilkins M.J."/>
            <person name="Karaoz U."/>
            <person name="Brodie E.L."/>
            <person name="Williams K.H."/>
            <person name="Hubbard S.S."/>
            <person name="Banfield J.F."/>
        </authorList>
    </citation>
    <scope>NUCLEOTIDE SEQUENCE [LARGE SCALE GENOMIC DNA]</scope>
</reference>
<sequence length="98" mass="11363">MALPKWRHTKSRRNKRRMHLFIKEPALVVCPKCAKPVLPHIACRACGYYKGEEVIDVLKKLTKKERKQKEKEIAAKEAASKRGEPRPEKSGRDQEKKA</sequence>
<evidence type="ECO:0000313" key="8">
    <source>
        <dbReference type="Proteomes" id="UP000178721"/>
    </source>
</evidence>
<evidence type="ECO:0000256" key="6">
    <source>
        <dbReference type="SAM" id="MobiDB-lite"/>
    </source>
</evidence>
<feature type="region of interest" description="Disordered" evidence="6">
    <location>
        <begin position="67"/>
        <end position="98"/>
    </location>
</feature>
<evidence type="ECO:0000256" key="3">
    <source>
        <dbReference type="ARBA" id="ARBA00023274"/>
    </source>
</evidence>
<accession>A0A1G2E2F3</accession>
<dbReference type="GO" id="GO:0006412">
    <property type="term" value="P:translation"/>
    <property type="evidence" value="ECO:0007669"/>
    <property type="project" value="UniProtKB-UniRule"/>
</dbReference>
<evidence type="ECO:0000256" key="4">
    <source>
        <dbReference type="ARBA" id="ARBA00035178"/>
    </source>
</evidence>
<dbReference type="NCBIfam" id="TIGR01031">
    <property type="entry name" value="rpmF_bact"/>
    <property type="match status" value="1"/>
</dbReference>
<evidence type="ECO:0000313" key="7">
    <source>
        <dbReference type="EMBL" id="OGZ19925.1"/>
    </source>
</evidence>
<dbReference type="InterPro" id="IPR011332">
    <property type="entry name" value="Ribosomal_zn-bd"/>
</dbReference>
<dbReference type="Proteomes" id="UP000178721">
    <property type="component" value="Unassembled WGS sequence"/>
</dbReference>
<protein>
    <recommendedName>
        <fullName evidence="4 5">Large ribosomal subunit protein bL32</fullName>
    </recommendedName>
</protein>
<dbReference type="InterPro" id="IPR044957">
    <property type="entry name" value="Ribosomal_bL32_bact"/>
</dbReference>
<evidence type="ECO:0000256" key="5">
    <source>
        <dbReference type="HAMAP-Rule" id="MF_00340"/>
    </source>
</evidence>
<dbReference type="AlphaFoldDB" id="A0A1G2E2F3"/>
<gene>
    <name evidence="5" type="primary">rpmF</name>
    <name evidence="7" type="ORF">A2654_00450</name>
</gene>
<dbReference type="EMBL" id="MHMA01000030">
    <property type="protein sequence ID" value="OGZ19925.1"/>
    <property type="molecule type" value="Genomic_DNA"/>
</dbReference>
<dbReference type="PANTHER" id="PTHR35534:SF1">
    <property type="entry name" value="LARGE RIBOSOMAL SUBUNIT PROTEIN BL32"/>
    <property type="match status" value="1"/>
</dbReference>
<evidence type="ECO:0000256" key="2">
    <source>
        <dbReference type="ARBA" id="ARBA00022980"/>
    </source>
</evidence>
<dbReference type="SUPFAM" id="SSF57829">
    <property type="entry name" value="Zn-binding ribosomal proteins"/>
    <property type="match status" value="1"/>
</dbReference>
<keyword evidence="3 5" id="KW-0687">Ribonucleoprotein</keyword>
<comment type="caution">
    <text evidence="7">The sequence shown here is derived from an EMBL/GenBank/DDBJ whole genome shotgun (WGS) entry which is preliminary data.</text>
</comment>
<comment type="similarity">
    <text evidence="1 5">Belongs to the bacterial ribosomal protein bL32 family.</text>
</comment>
<dbReference type="GO" id="GO:0003735">
    <property type="term" value="F:structural constituent of ribosome"/>
    <property type="evidence" value="ECO:0007669"/>
    <property type="project" value="InterPro"/>
</dbReference>